<dbReference type="CDD" id="cd12107">
    <property type="entry name" value="Hemerythrin"/>
    <property type="match status" value="1"/>
</dbReference>
<dbReference type="STRING" id="5762.D2UYE9"/>
<gene>
    <name evidence="14" type="ORF">NAEGRDRAFT_61447</name>
</gene>
<dbReference type="Pfam" id="PF00628">
    <property type="entry name" value="PHD"/>
    <property type="match status" value="1"/>
</dbReference>
<organism evidence="15">
    <name type="scientific">Naegleria gruberi</name>
    <name type="common">Amoeba</name>
    <dbReference type="NCBI Taxonomy" id="5762"/>
    <lineage>
        <taxon>Eukaryota</taxon>
        <taxon>Discoba</taxon>
        <taxon>Heterolobosea</taxon>
        <taxon>Tetramitia</taxon>
        <taxon>Eutetramitia</taxon>
        <taxon>Vahlkampfiidae</taxon>
        <taxon>Naegleria</taxon>
    </lineage>
</organism>
<dbReference type="PANTHER" id="PTHR24198">
    <property type="entry name" value="ANKYRIN REPEAT AND PROTEIN KINASE DOMAIN-CONTAINING PROTEIN"/>
    <property type="match status" value="1"/>
</dbReference>
<dbReference type="Gene3D" id="1.25.40.20">
    <property type="entry name" value="Ankyrin repeat-containing domain"/>
    <property type="match status" value="2"/>
</dbReference>
<dbReference type="InterPro" id="IPR036397">
    <property type="entry name" value="RNaseH_sf"/>
</dbReference>
<dbReference type="Gene3D" id="1.20.120.50">
    <property type="entry name" value="Hemerythrin-like"/>
    <property type="match status" value="1"/>
</dbReference>
<feature type="compositionally biased region" description="Low complexity" evidence="11">
    <location>
        <begin position="230"/>
        <end position="247"/>
    </location>
</feature>
<dbReference type="SUPFAM" id="SSF48403">
    <property type="entry name" value="Ankyrin repeat"/>
    <property type="match status" value="1"/>
</dbReference>
<evidence type="ECO:0000259" key="12">
    <source>
        <dbReference type="PROSITE" id="PS01031"/>
    </source>
</evidence>
<feature type="compositionally biased region" description="Basic and acidic residues" evidence="11">
    <location>
        <begin position="1185"/>
        <end position="1195"/>
    </location>
</feature>
<dbReference type="InterPro" id="IPR035938">
    <property type="entry name" value="Hemerythrin-like_sf"/>
</dbReference>
<dbReference type="SMART" id="SM00248">
    <property type="entry name" value="ANK"/>
    <property type="match status" value="6"/>
</dbReference>
<dbReference type="PANTHER" id="PTHR24198:SF165">
    <property type="entry name" value="ANKYRIN REPEAT-CONTAINING PROTEIN-RELATED"/>
    <property type="match status" value="1"/>
</dbReference>
<dbReference type="eggNOG" id="KOG4177">
    <property type="taxonomic scope" value="Eukaryota"/>
</dbReference>
<feature type="compositionally biased region" description="Acidic residues" evidence="11">
    <location>
        <begin position="1097"/>
        <end position="1116"/>
    </location>
</feature>
<dbReference type="InterPro" id="IPR019787">
    <property type="entry name" value="Znf_PHD-finger"/>
</dbReference>
<feature type="repeat" description="ANK" evidence="8">
    <location>
        <begin position="313"/>
        <end position="345"/>
    </location>
</feature>
<feature type="compositionally biased region" description="Basic residues" evidence="11">
    <location>
        <begin position="1153"/>
        <end position="1162"/>
    </location>
</feature>
<evidence type="ECO:0000256" key="3">
    <source>
        <dbReference type="ARBA" id="ARBA00022737"/>
    </source>
</evidence>
<dbReference type="SUPFAM" id="SSF53098">
    <property type="entry name" value="Ribonuclease H-like"/>
    <property type="match status" value="1"/>
</dbReference>
<evidence type="ECO:0000256" key="1">
    <source>
        <dbReference type="ARBA" id="ARBA00010587"/>
    </source>
</evidence>
<proteinExistence type="inferred from homology"/>
<dbReference type="Gene3D" id="3.30.420.10">
    <property type="entry name" value="Ribonuclease H-like superfamily/Ribonuclease H"/>
    <property type="match status" value="1"/>
</dbReference>
<dbReference type="SUPFAM" id="SSF57903">
    <property type="entry name" value="FYVE/PHD zinc finger"/>
    <property type="match status" value="3"/>
</dbReference>
<dbReference type="InterPro" id="IPR036770">
    <property type="entry name" value="Ankyrin_rpt-contain_sf"/>
</dbReference>
<evidence type="ECO:0000256" key="10">
    <source>
        <dbReference type="PROSITE-ProRule" id="PRU00285"/>
    </source>
</evidence>
<dbReference type="PROSITE" id="PS01031">
    <property type="entry name" value="SHSP"/>
    <property type="match status" value="1"/>
</dbReference>
<evidence type="ECO:0000313" key="14">
    <source>
        <dbReference type="EMBL" id="EFC50780.1"/>
    </source>
</evidence>
<comment type="similarity">
    <text evidence="10">Belongs to the small heat shock protein (HSP20) family.</text>
</comment>
<dbReference type="InterPro" id="IPR013083">
    <property type="entry name" value="Znf_RING/FYVE/PHD"/>
</dbReference>
<comment type="similarity">
    <text evidence="1">Belongs to the hemerythrin family.</text>
</comment>
<dbReference type="OrthoDB" id="20052at2759"/>
<sequence>MSQPSPHSSSANLFPSSSSMNISSSNNNNLTSLSSTSSIHYNLISGKHSIKTLCKYHFDLYCIRRCMLGDNTIPYHRLKSDDLMLIENMSVHSLSSEILSEKYEKINKKQEDTQLSDSSSQNQQMHYHEFGEKLDCDENITDNHQNDRLKDSNPSIMIKLNDLEIGSSPILLTLEAPHLGNNLYTDFEHVKLSMEQRVLACIEYGYLDELVRLLDSIKNNTYPISPRVASGGSSSPSGGNSTSSNSTSLFVPSNTSFSSGGGGGILFDINQIFRDKTKNDRSLLHIASRFGHTHIIEYLIDKYGANPNIVDKSDSTPIFLASAHGHTDACHVLASKGAQVNIRDAYENFPLGIALSGGFFETADALILFGADVNFKGKRGNTILHDACESNDWPRVQFILKQPNINIATKNRFEENCLFCSLPFPSLLFKLCDWFCKNYALDEFQRWIRSDDQLGKTLLHICAQQGYFISFCILIQFIPLDRIQAFLNFKDRVKGNTVLHYTVNLVGNSISNVVNSNIITPNSGSEPIDSATIISTPTVNNNFSFQNSNENDSTGSADNNSNSSSDSPSYYGDNSSNITNTPVHIPFSASKCYLYNHDIPNEAFFWVLISSNEMSIDEQNNDGDTGLHLSLKLNNPSTSNLLITIGGANVKIQNKQHKSCKKVAKEMGIIINDDTKDSNRFAGLFKKITKNRGESGQSSGSATPHRQTSSMDDFSAVLNGSTAGSSASNNLNGGSNVVSGTIPTSTQSQHLVTINNLTVLPREQLIAWTNQLGYNLGVIDTCYMKLFDTINNLTKSIFRMAKANKNVSLVEWNIGIYILEDAIESLQESFEAERRLFIECLLKNDLLEEHFKEHEKFIEIIYELHDEFKQHGSEFILEEFLLYLLAHINEHYLTTDRTLAMHVKAFRIAPLPEENELMLESFSIGQKLMAKKKKSSSLKKRRSIEDIFSMDPFQIIQQQGIRDGPSEDMMYFEHPILGMAPEMLKQAFVYEQEHQNHDSVAINWHEENDHFELVVTCPGLSKKRAQVSIDENCLVVKGKLKPLSGMMESVTFHRRVPLPEGAKIEAKPHITDLNVERSEYDGAEGICIMIRKQESESTNDQENFESSFGEDQEFTEETTRNSSGLKKSKKKKGREEVKSQLLKKGNNSSSSKQHNKDKKKKSSTQIKQQEKPHKLEPKTKKKKHTSEEKNERDEQITSSFVLEKDIDLVATEDVNDSEKRLGKKELHKLATVKRIIDTIYGSDDTQLVIFIFNYLKYCGKEEKGIVSCSMKEMTTKLKQILPRLHYLLSKTFVEQHSKELNITEIQDDTIVCKKIAPFFSKKDNTSQEFKDRLFGQICSSFVGIFNVNSGDACFNIGNVYSNTNYFGLDRSKFVEYISGLLDNNELYLKKKTKNGFSVWNTDIKQKLSAIPEKKHLVGTSLTHLDYSDKLIIVSRLSKLEKRIWNSFMDTADQSSIFVVDTEWNFNDENDHGIRLLQISTLDPIPKFLLDFFRSPKILKIGYSLSGDIKKVNNWLQHHKHEQLVDSNLQTDLNVNEHGWVEGDPLVLGLQKLFSFCAPKIYHKFENNLKYNDLIWNPKDMRPSTSKGNIRIEYAALDVLAGYYFFKHISNPASNLFRIKMQIPNFEQQIEERSKRVKENLMEFFDSGHHHYEDHISNKRRSHKKKLILEEQDLSEARKDFLKHDKYQKIIDSSIHNVEEFINRKASAEENTHTEELIIEELQDIAERFDKGLSKCISPVIILKTTTNKLMESFFIRDSYVEYDDEYDEYEDYEDYEEEAPKKGQKLDGFHVCIFRSETMFPTLKALLTLIAQKYTNKVFGLPDALKEMTYSSPGGKKAIVFVFENTHNVPQIGKWLELCSSYSSRFPIINILRVDEKGVDILEGMNVDLSRFQIKTFKTQSLAKPLFLKCTNDLFIQKNFNVNLRPSYEVLKFLMNDFTSLKHFSNSLKHLYTRHFHYCPLSIFTRAFFTLPDEKCLQILFSKELLPLLKSLPSVKSKFGNNVTEEDISPCITQFRFFFYIHPLIVELIEIALRCLVFKEQNVKQTLEIIGEEKNDDLVLIIHQSIISPRSFKEQSWFKKIITALKGDIPKENIVDFLACWQVKIDEIRSNQGLFEEEYNTLSSIFKDVTIQTSDTTAEQLISSGDSSSLPLETMNYLTKQFQSNSESAKYMSDDEEEFDPKQLIPKSKTSCFCQLELKPRDKVECNLCNNVFHKSCVGVHNPPSKTFHCNTCVRTEQQDTNYCFCRGIYDSSRDDMIQCESCEIWYHCKCVGEKATDYSEKRAFNCKYCKALKEHQSGKSVSKRKKNTFCKCGGSWKTNEMVMCERCRNHYHFSCIDITPEEVNTIIKYYCEGCCSTYKDETIFKGRKQKRKSILSSQIDTAETSEQISQETWKKSFYDISNRIHFHQYERIFEKAMDRKVGAQ</sequence>
<dbReference type="GeneID" id="8855395"/>
<dbReference type="eggNOG" id="KOG1632">
    <property type="taxonomic scope" value="Eukaryota"/>
</dbReference>
<keyword evidence="5" id="KW-0862">Zinc</keyword>
<dbReference type="SUPFAM" id="SSF49764">
    <property type="entry name" value="HSP20-like chaperones"/>
    <property type="match status" value="1"/>
</dbReference>
<dbReference type="CDD" id="cd00298">
    <property type="entry name" value="ACD_sHsps_p23-like"/>
    <property type="match status" value="1"/>
</dbReference>
<dbReference type="RefSeq" id="XP_002683524.1">
    <property type="nucleotide sequence ID" value="XM_002683478.1"/>
</dbReference>
<keyword evidence="7 8" id="KW-0040">ANK repeat</keyword>
<dbReference type="GO" id="GO:0003676">
    <property type="term" value="F:nucleic acid binding"/>
    <property type="evidence" value="ECO:0007669"/>
    <property type="project" value="InterPro"/>
</dbReference>
<dbReference type="SMART" id="SM00249">
    <property type="entry name" value="PHD"/>
    <property type="match status" value="3"/>
</dbReference>
<keyword evidence="15" id="KW-1185">Reference proteome</keyword>
<feature type="region of interest" description="Disordered" evidence="11">
    <location>
        <begin position="1"/>
        <end position="20"/>
    </location>
</feature>
<dbReference type="Gene3D" id="2.60.120.650">
    <property type="entry name" value="Cupin"/>
    <property type="match status" value="1"/>
</dbReference>
<feature type="region of interest" description="Disordered" evidence="11">
    <location>
        <begin position="226"/>
        <end position="247"/>
    </location>
</feature>
<evidence type="ECO:0000256" key="2">
    <source>
        <dbReference type="ARBA" id="ARBA00022723"/>
    </source>
</evidence>
<feature type="compositionally biased region" description="Basic and acidic residues" evidence="11">
    <location>
        <begin position="1168"/>
        <end position="1178"/>
    </location>
</feature>
<dbReference type="InParanoid" id="D2UYE9"/>
<keyword evidence="3" id="KW-0677">Repeat</keyword>
<dbReference type="EMBL" id="GG738845">
    <property type="protein sequence ID" value="EFC50780.1"/>
    <property type="molecule type" value="Genomic_DNA"/>
</dbReference>
<evidence type="ECO:0000256" key="8">
    <source>
        <dbReference type="PROSITE-ProRule" id="PRU00023"/>
    </source>
</evidence>
<feature type="region of interest" description="Disordered" evidence="11">
    <location>
        <begin position="544"/>
        <end position="575"/>
    </location>
</feature>
<name>D2UYE9_NAEGR</name>
<dbReference type="Proteomes" id="UP000006671">
    <property type="component" value="Unassembled WGS sequence"/>
</dbReference>
<dbReference type="Gene3D" id="3.30.40.10">
    <property type="entry name" value="Zinc/RING finger domain, C3HC4 (zinc finger)"/>
    <property type="match status" value="2"/>
</dbReference>
<feature type="repeat" description="ANK" evidence="8">
    <location>
        <begin position="279"/>
        <end position="312"/>
    </location>
</feature>
<dbReference type="SUPFAM" id="SSF47188">
    <property type="entry name" value="Hemerythrin-like"/>
    <property type="match status" value="1"/>
</dbReference>
<reference evidence="14 15" key="1">
    <citation type="journal article" date="2010" name="Cell">
        <title>The genome of Naegleria gruberi illuminates early eukaryotic versatility.</title>
        <authorList>
            <person name="Fritz-Laylin L.K."/>
            <person name="Prochnik S.E."/>
            <person name="Ginger M.L."/>
            <person name="Dacks J.B."/>
            <person name="Carpenter M.L."/>
            <person name="Field M.C."/>
            <person name="Kuo A."/>
            <person name="Paredez A."/>
            <person name="Chapman J."/>
            <person name="Pham J."/>
            <person name="Shu S."/>
            <person name="Neupane R."/>
            <person name="Cipriano M."/>
            <person name="Mancuso J."/>
            <person name="Tu H."/>
            <person name="Salamov A."/>
            <person name="Lindquist E."/>
            <person name="Shapiro H."/>
            <person name="Lucas S."/>
            <person name="Grigoriev I.V."/>
            <person name="Cande W.Z."/>
            <person name="Fulton C."/>
            <person name="Rokhsar D.S."/>
            <person name="Dawson S.C."/>
        </authorList>
    </citation>
    <scope>NUCLEOTIDE SEQUENCE [LARGE SCALE GENOMIC DNA]</scope>
    <source>
        <strain evidence="14 15">NEG-M</strain>
    </source>
</reference>
<dbReference type="PROSITE" id="PS50297">
    <property type="entry name" value="ANK_REP_REGION"/>
    <property type="match status" value="1"/>
</dbReference>
<feature type="domain" description="PHD-type" evidence="13">
    <location>
        <begin position="2227"/>
        <end position="2293"/>
    </location>
</feature>
<evidence type="ECO:0000259" key="13">
    <source>
        <dbReference type="PROSITE" id="PS50016"/>
    </source>
</evidence>
<evidence type="ECO:0000256" key="11">
    <source>
        <dbReference type="SAM" id="MobiDB-lite"/>
    </source>
</evidence>
<keyword evidence="4 9" id="KW-0863">Zinc-finger</keyword>
<dbReference type="PROSITE" id="PS50088">
    <property type="entry name" value="ANK_REPEAT"/>
    <property type="match status" value="2"/>
</dbReference>
<keyword evidence="6" id="KW-0408">Iron</keyword>
<protein>
    <submittedName>
        <fullName evidence="14">Predicted protein</fullName>
    </submittedName>
</protein>
<dbReference type="CDD" id="cd15489">
    <property type="entry name" value="PHD_SF"/>
    <property type="match status" value="1"/>
</dbReference>
<dbReference type="PROSITE" id="PS50016">
    <property type="entry name" value="ZF_PHD_2"/>
    <property type="match status" value="1"/>
</dbReference>
<dbReference type="InterPro" id="IPR001965">
    <property type="entry name" value="Znf_PHD"/>
</dbReference>
<dbReference type="InterPro" id="IPR002068">
    <property type="entry name" value="A-crystallin/Hsp20_dom"/>
</dbReference>
<dbReference type="Gene3D" id="2.60.40.790">
    <property type="match status" value="1"/>
</dbReference>
<dbReference type="KEGG" id="ngr:NAEGRDRAFT_61447"/>
<dbReference type="GO" id="GO:0008270">
    <property type="term" value="F:zinc ion binding"/>
    <property type="evidence" value="ECO:0007669"/>
    <property type="project" value="UniProtKB-KW"/>
</dbReference>
<evidence type="ECO:0000256" key="9">
    <source>
        <dbReference type="PROSITE-ProRule" id="PRU00146"/>
    </source>
</evidence>
<dbReference type="InterPro" id="IPR012337">
    <property type="entry name" value="RNaseH-like_sf"/>
</dbReference>
<feature type="compositionally biased region" description="Low complexity" evidence="11">
    <location>
        <begin position="1139"/>
        <end position="1152"/>
    </location>
</feature>
<dbReference type="Pfam" id="PF12796">
    <property type="entry name" value="Ank_2"/>
    <property type="match status" value="1"/>
</dbReference>
<dbReference type="InterPro" id="IPR012827">
    <property type="entry name" value="Hemerythrin_metal-bd"/>
</dbReference>
<feature type="domain" description="SHSP" evidence="12">
    <location>
        <begin position="993"/>
        <end position="1107"/>
    </location>
</feature>
<evidence type="ECO:0000256" key="6">
    <source>
        <dbReference type="ARBA" id="ARBA00023004"/>
    </source>
</evidence>
<evidence type="ECO:0000256" key="4">
    <source>
        <dbReference type="ARBA" id="ARBA00022771"/>
    </source>
</evidence>
<evidence type="ECO:0000256" key="7">
    <source>
        <dbReference type="ARBA" id="ARBA00023043"/>
    </source>
</evidence>
<dbReference type="VEuPathDB" id="AmoebaDB:NAEGRDRAFT_61447"/>
<accession>D2UYE9</accession>
<dbReference type="InterPro" id="IPR008978">
    <property type="entry name" value="HSP20-like_chaperone"/>
</dbReference>
<evidence type="ECO:0000313" key="15">
    <source>
        <dbReference type="Proteomes" id="UP000006671"/>
    </source>
</evidence>
<dbReference type="InterPro" id="IPR011011">
    <property type="entry name" value="Znf_FYVE_PHD"/>
</dbReference>
<feature type="region of interest" description="Disordered" evidence="11">
    <location>
        <begin position="1092"/>
        <end position="1196"/>
    </location>
</feature>
<dbReference type="InterPro" id="IPR002110">
    <property type="entry name" value="Ankyrin_rpt"/>
</dbReference>
<keyword evidence="2" id="KW-0479">Metal-binding</keyword>
<evidence type="ECO:0000256" key="5">
    <source>
        <dbReference type="ARBA" id="ARBA00022833"/>
    </source>
</evidence>